<proteinExistence type="predicted"/>
<evidence type="ECO:0000313" key="4">
    <source>
        <dbReference type="Proteomes" id="UP000824366"/>
    </source>
</evidence>
<keyword evidence="1" id="KW-0597">Phosphoprotein</keyword>
<feature type="domain" description="Response regulatory" evidence="2">
    <location>
        <begin position="3"/>
        <end position="116"/>
    </location>
</feature>
<dbReference type="InterPro" id="IPR001789">
    <property type="entry name" value="Sig_transdc_resp-reg_receiver"/>
</dbReference>
<dbReference type="Proteomes" id="UP000824366">
    <property type="component" value="Chromosome"/>
</dbReference>
<organism evidence="3 4">
    <name type="scientific">Rhodoferax lithotrophicus</name>
    <dbReference type="NCBI Taxonomy" id="2798804"/>
    <lineage>
        <taxon>Bacteria</taxon>
        <taxon>Pseudomonadati</taxon>
        <taxon>Pseudomonadota</taxon>
        <taxon>Betaproteobacteria</taxon>
        <taxon>Burkholderiales</taxon>
        <taxon>Comamonadaceae</taxon>
        <taxon>Rhodoferax</taxon>
    </lineage>
</organism>
<dbReference type="EMBL" id="AP024238">
    <property type="protein sequence ID" value="BCO25218.1"/>
    <property type="molecule type" value="Genomic_DNA"/>
</dbReference>
<dbReference type="Gene3D" id="3.40.50.2300">
    <property type="match status" value="1"/>
</dbReference>
<dbReference type="SUPFAM" id="SSF52172">
    <property type="entry name" value="CheY-like"/>
    <property type="match status" value="1"/>
</dbReference>
<accession>A0ABN6D0S8</accession>
<evidence type="ECO:0000259" key="2">
    <source>
        <dbReference type="SMART" id="SM00448"/>
    </source>
</evidence>
<dbReference type="Pfam" id="PF00072">
    <property type="entry name" value="Response_reg"/>
    <property type="match status" value="1"/>
</dbReference>
<sequence>MSLRILLVDDNLTFMTAVSQCLALLPNTEVVGQVTSGAEALIQVKALHPDLVLLDIVMPHMTGLEVAAQLRTWPHAPHILFLSLHDNDSYRTAARELGAVSLVGKANFVVDLIPIITQLAATMVRTQQETPEQDPQQPTEAAT</sequence>
<dbReference type="RefSeq" id="WP_223906500.1">
    <property type="nucleotide sequence ID" value="NZ_AP024238.1"/>
</dbReference>
<reference evidence="3 4" key="1">
    <citation type="journal article" date="2021" name="Microbiol. Spectr.">
        <title>A Single Bacterium Capable of Oxidation and Reduction of Iron at Circumneutral pH.</title>
        <authorList>
            <person name="Kato S."/>
            <person name="Ohkuma M."/>
        </authorList>
    </citation>
    <scope>NUCLEOTIDE SEQUENCE [LARGE SCALE GENOMIC DNA]</scope>
    <source>
        <strain evidence="3 4">MIZ03</strain>
    </source>
</reference>
<dbReference type="PANTHER" id="PTHR44591">
    <property type="entry name" value="STRESS RESPONSE REGULATOR PROTEIN 1"/>
    <property type="match status" value="1"/>
</dbReference>
<dbReference type="CDD" id="cd17535">
    <property type="entry name" value="REC_NarL-like"/>
    <property type="match status" value="1"/>
</dbReference>
<dbReference type="PANTHER" id="PTHR44591:SF3">
    <property type="entry name" value="RESPONSE REGULATORY DOMAIN-CONTAINING PROTEIN"/>
    <property type="match status" value="1"/>
</dbReference>
<dbReference type="InterPro" id="IPR050595">
    <property type="entry name" value="Bact_response_regulator"/>
</dbReference>
<evidence type="ECO:0000256" key="1">
    <source>
        <dbReference type="ARBA" id="ARBA00022553"/>
    </source>
</evidence>
<gene>
    <name evidence="3" type="ORF">MIZ03_0078</name>
</gene>
<dbReference type="SMART" id="SM00448">
    <property type="entry name" value="REC"/>
    <property type="match status" value="1"/>
</dbReference>
<protein>
    <submittedName>
        <fullName evidence="3">Chemotaxis response regulator protein-glutamate methylesterase</fullName>
    </submittedName>
</protein>
<keyword evidence="4" id="KW-1185">Reference proteome</keyword>
<dbReference type="InterPro" id="IPR058245">
    <property type="entry name" value="NreC/VraR/RcsB-like_REC"/>
</dbReference>
<name>A0ABN6D0S8_9BURK</name>
<dbReference type="InterPro" id="IPR011006">
    <property type="entry name" value="CheY-like_superfamily"/>
</dbReference>
<evidence type="ECO:0000313" key="3">
    <source>
        <dbReference type="EMBL" id="BCO25218.1"/>
    </source>
</evidence>